<sequence length="113" mass="12686">MQFSLAAECRSLHIATVTVEPAVRGAVRSTDAPSNICPPVGVRHVSLPQRCVRLQHHLDQLILATTFLRLVTHEKHLSREGHCGCKMRSWPWQSSFRRAETERRESSFANGAA</sequence>
<name>A0A6T0B621_CHRCT</name>
<dbReference type="EMBL" id="HBIZ01049324">
    <property type="protein sequence ID" value="CAE0778929.1"/>
    <property type="molecule type" value="Transcribed_RNA"/>
</dbReference>
<evidence type="ECO:0000313" key="2">
    <source>
        <dbReference type="EMBL" id="CAE0778929.1"/>
    </source>
</evidence>
<proteinExistence type="predicted"/>
<accession>A0A6T0B621</accession>
<protein>
    <submittedName>
        <fullName evidence="2">Uncharacterized protein</fullName>
    </submittedName>
</protein>
<dbReference type="EMBL" id="HBIZ01049322">
    <property type="protein sequence ID" value="CAE0778927.1"/>
    <property type="molecule type" value="Transcribed_RNA"/>
</dbReference>
<reference evidence="2" key="1">
    <citation type="submission" date="2021-01" db="EMBL/GenBank/DDBJ databases">
        <authorList>
            <person name="Corre E."/>
            <person name="Pelletier E."/>
            <person name="Niang G."/>
            <person name="Scheremetjew M."/>
            <person name="Finn R."/>
            <person name="Kale V."/>
            <person name="Holt S."/>
            <person name="Cochrane G."/>
            <person name="Meng A."/>
            <person name="Brown T."/>
            <person name="Cohen L."/>
        </authorList>
    </citation>
    <scope>NUCLEOTIDE SEQUENCE</scope>
    <source>
        <strain evidence="2">CCMP645</strain>
    </source>
</reference>
<evidence type="ECO:0000313" key="1">
    <source>
        <dbReference type="EMBL" id="CAE0778927.1"/>
    </source>
</evidence>
<gene>
    <name evidence="1" type="ORF">PCAR00345_LOCUS31566</name>
    <name evidence="2" type="ORF">PCAR00345_LOCUS31568</name>
</gene>
<dbReference type="AlphaFoldDB" id="A0A6T0B621"/>
<organism evidence="2">
    <name type="scientific">Chrysotila carterae</name>
    <name type="common">Marine alga</name>
    <name type="synonym">Syracosphaera carterae</name>
    <dbReference type="NCBI Taxonomy" id="13221"/>
    <lineage>
        <taxon>Eukaryota</taxon>
        <taxon>Haptista</taxon>
        <taxon>Haptophyta</taxon>
        <taxon>Prymnesiophyceae</taxon>
        <taxon>Isochrysidales</taxon>
        <taxon>Isochrysidaceae</taxon>
        <taxon>Chrysotila</taxon>
    </lineage>
</organism>